<keyword evidence="1" id="KW-0175">Coiled coil</keyword>
<evidence type="ECO:0000256" key="1">
    <source>
        <dbReference type="SAM" id="Coils"/>
    </source>
</evidence>
<keyword evidence="4" id="KW-1185">Reference proteome</keyword>
<proteinExistence type="predicted"/>
<organism evidence="3 4">
    <name type="scientific">Pseudomonas farsensis</name>
    <dbReference type="NCBI Taxonomy" id="2745492"/>
    <lineage>
        <taxon>Bacteria</taxon>
        <taxon>Pseudomonadati</taxon>
        <taxon>Pseudomonadota</taxon>
        <taxon>Gammaproteobacteria</taxon>
        <taxon>Pseudomonadales</taxon>
        <taxon>Pseudomonadaceae</taxon>
        <taxon>Pseudomonas</taxon>
    </lineage>
</organism>
<comment type="caution">
    <text evidence="3">The sequence shown here is derived from an EMBL/GenBank/DDBJ whole genome shotgun (WGS) entry which is preliminary data.</text>
</comment>
<sequence>MTPSALFRALEDNSRQAEQQLREAEQALYEGSEQQARLEQRIASRLGDIVSLQLQDTAALDERSREQLEQREQAQAALLQTLEQAERIIGNTLTKHYALRQDIAKLDAQAQEHLEQDPASRQLLSQLEAAQQAEQSAHSGYQEIRDECASKLQGYAGNPLYAFLKARHYGTQHYRPYPLQRALDNYLARRVDFHANLANEQMLLAMQARNESLRPARSTLRDQLEAQYQPLLEQARQLFGMPKLQAEEQVLSTLLSESKVRAASLQAQLTEFAEQRDPYLSSIRQTITERLKARPLAELVAAAAKTPDTRDDVLAAELQVLHARLEDLRKGQKTLQKRVANRRLYYERAKAIEHALRTEHFQDARHEYTLRHSIEQILGEYMRGAADQKAIEKILNEGREYVAPSHRGSTRSSSSDSLSSSSSSSGFRTTSSSGGGGFRTTDSF</sequence>
<feature type="compositionally biased region" description="Low complexity" evidence="2">
    <location>
        <begin position="410"/>
        <end position="432"/>
    </location>
</feature>
<dbReference type="Proteomes" id="UP001380290">
    <property type="component" value="Unassembled WGS sequence"/>
</dbReference>
<dbReference type="RefSeq" id="WP_339598409.1">
    <property type="nucleotide sequence ID" value="NZ_JBBHLC010000006.1"/>
</dbReference>
<reference evidence="3 4" key="1">
    <citation type="submission" date="2024-02" db="EMBL/GenBank/DDBJ databases">
        <title>Identification of pathogenicity and growth-promoting function of Pseudomonas putida variant.</title>
        <authorList>
            <person name="Sun J."/>
        </authorList>
    </citation>
    <scope>NUCLEOTIDE SEQUENCE [LARGE SCALE GENOMIC DNA]</scope>
    <source>
        <strain evidence="3 4">A03</strain>
    </source>
</reference>
<evidence type="ECO:0000313" key="4">
    <source>
        <dbReference type="Proteomes" id="UP001380290"/>
    </source>
</evidence>
<evidence type="ECO:0000256" key="2">
    <source>
        <dbReference type="SAM" id="MobiDB-lite"/>
    </source>
</evidence>
<feature type="region of interest" description="Disordered" evidence="2">
    <location>
        <begin position="401"/>
        <end position="444"/>
    </location>
</feature>
<evidence type="ECO:0000313" key="3">
    <source>
        <dbReference type="EMBL" id="MEJ5862451.1"/>
    </source>
</evidence>
<protein>
    <submittedName>
        <fullName evidence="3">Uncharacterized protein</fullName>
    </submittedName>
</protein>
<gene>
    <name evidence="3" type="ORF">V7S98_04340</name>
</gene>
<dbReference type="EMBL" id="JBBHLC010000006">
    <property type="protein sequence ID" value="MEJ5862451.1"/>
    <property type="molecule type" value="Genomic_DNA"/>
</dbReference>
<name>A0ABU8QP88_9PSED</name>
<feature type="coiled-coil region" evidence="1">
    <location>
        <begin position="7"/>
        <end position="41"/>
    </location>
</feature>
<accession>A0ABU8QP88</accession>